<dbReference type="RefSeq" id="WP_166518681.1">
    <property type="nucleotide sequence ID" value="NZ_JAAABJ010000262.1"/>
</dbReference>
<comment type="caution">
    <text evidence="3">The sequence shown here is derived from an EMBL/GenBank/DDBJ whole genome shotgun (WGS) entry which is preliminary data.</text>
</comment>
<dbReference type="CDD" id="cd03443">
    <property type="entry name" value="PaaI_thioesterase"/>
    <property type="match status" value="1"/>
</dbReference>
<dbReference type="InterPro" id="IPR006683">
    <property type="entry name" value="Thioestr_dom"/>
</dbReference>
<dbReference type="EMBL" id="JAAABJ010000262">
    <property type="protein sequence ID" value="NAW50328.1"/>
    <property type="molecule type" value="Genomic_DNA"/>
</dbReference>
<accession>A0A845PVK1</accession>
<evidence type="ECO:0000256" key="1">
    <source>
        <dbReference type="ARBA" id="ARBA00022801"/>
    </source>
</evidence>
<gene>
    <name evidence="3" type="ORF">GNY06_02630</name>
</gene>
<dbReference type="SUPFAM" id="SSF54637">
    <property type="entry name" value="Thioesterase/thiol ester dehydrase-isomerase"/>
    <property type="match status" value="1"/>
</dbReference>
<sequence>MKKIRTYTWNNPIETAQKAKSMSGFDFLKATENGEIPPSPLVSTLGFDEYKIDVKKGEVIFYFSPQEYHYNPIGTVHGGVITAVLDAAMGCTVHSLLPLGFAYTTLELKVNFMKAVTQECGKMRAKGSIIHSGKTTALVEADVQDENGKIYAHAVSTCLIMKI</sequence>
<dbReference type="Gene3D" id="3.10.129.10">
    <property type="entry name" value="Hotdog Thioesterase"/>
    <property type="match status" value="1"/>
</dbReference>
<organism evidence="3 4">
    <name type="scientific">Elizabethkingia argenteiflava</name>
    <dbReference type="NCBI Taxonomy" id="2681556"/>
    <lineage>
        <taxon>Bacteria</taxon>
        <taxon>Pseudomonadati</taxon>
        <taxon>Bacteroidota</taxon>
        <taxon>Flavobacteriia</taxon>
        <taxon>Flavobacteriales</taxon>
        <taxon>Weeksellaceae</taxon>
        <taxon>Elizabethkingia</taxon>
    </lineage>
</organism>
<reference evidence="3 4" key="1">
    <citation type="submission" date="2019-11" db="EMBL/GenBank/DDBJ databases">
        <title>Characterization of Elizabethkingia argenteiflava sp. nov., isolated from inner surface of Soybean Pods.</title>
        <authorList>
            <person name="Mo S."/>
        </authorList>
    </citation>
    <scope>NUCLEOTIDE SEQUENCE [LARGE SCALE GENOMIC DNA]</scope>
    <source>
        <strain evidence="3 4">YB22</strain>
    </source>
</reference>
<dbReference type="NCBIfam" id="TIGR00369">
    <property type="entry name" value="unchar_dom_1"/>
    <property type="match status" value="1"/>
</dbReference>
<dbReference type="PANTHER" id="PTHR43240:SF1">
    <property type="entry name" value="BLR5584 PROTEIN"/>
    <property type="match status" value="1"/>
</dbReference>
<dbReference type="GO" id="GO:0061522">
    <property type="term" value="F:1,4-dihydroxy-2-naphthoyl-CoA thioesterase activity"/>
    <property type="evidence" value="ECO:0007669"/>
    <property type="project" value="TreeGrafter"/>
</dbReference>
<dbReference type="Proteomes" id="UP000553459">
    <property type="component" value="Unassembled WGS sequence"/>
</dbReference>
<keyword evidence="4" id="KW-1185">Reference proteome</keyword>
<name>A0A845PVK1_9FLAO</name>
<dbReference type="InterPro" id="IPR003736">
    <property type="entry name" value="PAAI_dom"/>
</dbReference>
<dbReference type="GO" id="GO:0005829">
    <property type="term" value="C:cytosol"/>
    <property type="evidence" value="ECO:0007669"/>
    <property type="project" value="TreeGrafter"/>
</dbReference>
<proteinExistence type="predicted"/>
<dbReference type="Pfam" id="PF03061">
    <property type="entry name" value="4HBT"/>
    <property type="match status" value="1"/>
</dbReference>
<evidence type="ECO:0000313" key="3">
    <source>
        <dbReference type="EMBL" id="NAW50328.1"/>
    </source>
</evidence>
<keyword evidence="1" id="KW-0378">Hydrolase</keyword>
<dbReference type="InterPro" id="IPR029069">
    <property type="entry name" value="HotDog_dom_sf"/>
</dbReference>
<protein>
    <submittedName>
        <fullName evidence="3">Hotdog fold thioesterase</fullName>
    </submittedName>
</protein>
<evidence type="ECO:0000259" key="2">
    <source>
        <dbReference type="Pfam" id="PF03061"/>
    </source>
</evidence>
<evidence type="ECO:0000313" key="4">
    <source>
        <dbReference type="Proteomes" id="UP000553459"/>
    </source>
</evidence>
<dbReference type="AlphaFoldDB" id="A0A845PVK1"/>
<feature type="domain" description="Thioesterase" evidence="2">
    <location>
        <begin position="74"/>
        <end position="149"/>
    </location>
</feature>
<dbReference type="PANTHER" id="PTHR43240">
    <property type="entry name" value="1,4-DIHYDROXY-2-NAPHTHOYL-COA THIOESTERASE 1"/>
    <property type="match status" value="1"/>
</dbReference>